<comment type="caution">
    <text evidence="16">The sequence shown here is derived from an EMBL/GenBank/DDBJ whole genome shotgun (WGS) entry which is preliminary data.</text>
</comment>
<keyword evidence="9 11" id="KW-0472">Membrane</keyword>
<keyword evidence="8 12" id="KW-0798">TonB box</keyword>
<evidence type="ECO:0000259" key="14">
    <source>
        <dbReference type="Pfam" id="PF00593"/>
    </source>
</evidence>
<dbReference type="InterPro" id="IPR000531">
    <property type="entry name" value="Beta-barrel_TonB"/>
</dbReference>
<keyword evidence="3 11" id="KW-1134">Transmembrane beta strand</keyword>
<comment type="similarity">
    <text evidence="11 12">Belongs to the TonB-dependent receptor family.</text>
</comment>
<evidence type="ECO:0000259" key="15">
    <source>
        <dbReference type="Pfam" id="PF07715"/>
    </source>
</evidence>
<evidence type="ECO:0000256" key="9">
    <source>
        <dbReference type="ARBA" id="ARBA00023136"/>
    </source>
</evidence>
<name>A0ABT3T7L8_9GAMM</name>
<evidence type="ECO:0000256" key="4">
    <source>
        <dbReference type="ARBA" id="ARBA00022496"/>
    </source>
</evidence>
<keyword evidence="5 11" id="KW-0812">Transmembrane</keyword>
<evidence type="ECO:0000256" key="11">
    <source>
        <dbReference type="PROSITE-ProRule" id="PRU01360"/>
    </source>
</evidence>
<organism evidence="16 17">
    <name type="scientific">Candidatus Marimicrobium litorale</name>
    <dbReference type="NCBI Taxonomy" id="2518991"/>
    <lineage>
        <taxon>Bacteria</taxon>
        <taxon>Pseudomonadati</taxon>
        <taxon>Pseudomonadota</taxon>
        <taxon>Gammaproteobacteria</taxon>
        <taxon>Cellvibrionales</taxon>
        <taxon>Halieaceae</taxon>
        <taxon>Marimicrobium</taxon>
    </lineage>
</organism>
<proteinExistence type="inferred from homology"/>
<dbReference type="Pfam" id="PF00593">
    <property type="entry name" value="TonB_dep_Rec_b-barrel"/>
    <property type="match status" value="1"/>
</dbReference>
<dbReference type="Gene3D" id="2.40.170.20">
    <property type="entry name" value="TonB-dependent receptor, beta-barrel domain"/>
    <property type="match status" value="1"/>
</dbReference>
<dbReference type="InterPro" id="IPR012910">
    <property type="entry name" value="Plug_dom"/>
</dbReference>
<evidence type="ECO:0000313" key="16">
    <source>
        <dbReference type="EMBL" id="MCX2978268.1"/>
    </source>
</evidence>
<evidence type="ECO:0000256" key="12">
    <source>
        <dbReference type="RuleBase" id="RU003357"/>
    </source>
</evidence>
<evidence type="ECO:0000256" key="7">
    <source>
        <dbReference type="ARBA" id="ARBA00023065"/>
    </source>
</evidence>
<accession>A0ABT3T7L8</accession>
<evidence type="ECO:0000256" key="2">
    <source>
        <dbReference type="ARBA" id="ARBA00022448"/>
    </source>
</evidence>
<reference evidence="16" key="1">
    <citation type="submission" date="2019-02" db="EMBL/GenBank/DDBJ databases">
        <authorList>
            <person name="Li S.-H."/>
        </authorList>
    </citation>
    <scope>NUCLEOTIDE SEQUENCE</scope>
    <source>
        <strain evidence="16">IMCC11814</strain>
    </source>
</reference>
<protein>
    <submittedName>
        <fullName evidence="16">TonB-dependent receptor</fullName>
    </submittedName>
</protein>
<dbReference type="PROSITE" id="PS52016">
    <property type="entry name" value="TONB_DEPENDENT_REC_3"/>
    <property type="match status" value="1"/>
</dbReference>
<dbReference type="Pfam" id="PF07715">
    <property type="entry name" value="Plug"/>
    <property type="match status" value="1"/>
</dbReference>
<evidence type="ECO:0000256" key="8">
    <source>
        <dbReference type="ARBA" id="ARBA00023077"/>
    </source>
</evidence>
<evidence type="ECO:0000313" key="17">
    <source>
        <dbReference type="Proteomes" id="UP001143304"/>
    </source>
</evidence>
<feature type="region of interest" description="Disordered" evidence="13">
    <location>
        <begin position="670"/>
        <end position="709"/>
    </location>
</feature>
<dbReference type="EMBL" id="SHNO01000001">
    <property type="protein sequence ID" value="MCX2978268.1"/>
    <property type="molecule type" value="Genomic_DNA"/>
</dbReference>
<sequence length="817" mass="89485">MKAAKTPWKEGYLASTELGDKNMNRHALSYSKLAAGLLIGSLAASPALTQGMLEEVIVTAQKREQSLQDVPIAVSAFTGEMLERAGVKDMFDLQVNAPSLIVSQSQTSTTSTFSIRGVFTSSQNFGLESSVGLYVDGVYRARQGSMINNLLDVASVEVLRGPQGTLFGRNTPAGAVQINSVAPDFEGTGFLEATAGDYDLYGVSGAKSLTIIDDVLAVRGTGFYMNRDGYVDWIGQDGVKKNDAFNDRDRWGVRLQALYTPTDDLTVRTIIDQSKVNEVCCGTGTWKNNFFPQDGGTLPANPNWNPPPANGPTDQYIADAGGVVLNGNDWDDDQVVTAGREPKSKNDDKGVSVQVDWETDPFLVTSITAYREHSSFDDADILFTNLDGAYRINDSDQEQFTQEFRITGDTDKLNYVAGLYYYHQKLKNDRTTTVGKDTTIIALGPTFPSSFFIADTGSRDLNDQTHESYAVFGQADYNLTDALVLTAGLRWTYEDKEMENVFTQDFPIPGDPTGNLGFTAFPPLTPTPDLKEDFDDNKVTGTVKLSWFATDAIMLYGSYGTGYKSGGINTDRIDPAFNPIFDAEEAKSYEVGMKAEFPEQALRVNVALHKTDTDNLQTVSFQGGGFVLSNAGTAETYGGEIDLNWAATDSTTLTLAYAYNHGEYENFEDGPCWTGQPWQTGQPDPGNPNPNGPSGACDRSGGDLSGNPENVVVVTGNQNFRLSDALEGFVYAEYIWTDKRMTDVNNDPEKFDDAYALVNARVGVRYEPWDTVLTLWGRNLTDEMYTSTIADAPAQTGRYIAYYTEPLTWGLTIRKDF</sequence>
<evidence type="ECO:0000256" key="5">
    <source>
        <dbReference type="ARBA" id="ARBA00022692"/>
    </source>
</evidence>
<keyword evidence="6" id="KW-0408">Iron</keyword>
<keyword evidence="4" id="KW-0410">Iron transport</keyword>
<keyword evidence="2 11" id="KW-0813">Transport</keyword>
<evidence type="ECO:0000256" key="6">
    <source>
        <dbReference type="ARBA" id="ARBA00023004"/>
    </source>
</evidence>
<gene>
    <name evidence="16" type="ORF">EYC82_12950</name>
</gene>
<dbReference type="InterPro" id="IPR039426">
    <property type="entry name" value="TonB-dep_rcpt-like"/>
</dbReference>
<dbReference type="RefSeq" id="WP_279249966.1">
    <property type="nucleotide sequence ID" value="NZ_SHNO01000001.1"/>
</dbReference>
<feature type="domain" description="TonB-dependent receptor plug" evidence="15">
    <location>
        <begin position="67"/>
        <end position="175"/>
    </location>
</feature>
<dbReference type="SUPFAM" id="SSF56935">
    <property type="entry name" value="Porins"/>
    <property type="match status" value="1"/>
</dbReference>
<comment type="subcellular location">
    <subcellularLocation>
        <location evidence="1 11">Cell outer membrane</location>
        <topology evidence="1 11">Multi-pass membrane protein</topology>
    </subcellularLocation>
</comment>
<evidence type="ECO:0000256" key="10">
    <source>
        <dbReference type="ARBA" id="ARBA00023237"/>
    </source>
</evidence>
<keyword evidence="10 11" id="KW-0998">Cell outer membrane</keyword>
<evidence type="ECO:0000256" key="1">
    <source>
        <dbReference type="ARBA" id="ARBA00004571"/>
    </source>
</evidence>
<dbReference type="InterPro" id="IPR036942">
    <property type="entry name" value="Beta-barrel_TonB_sf"/>
</dbReference>
<evidence type="ECO:0000256" key="3">
    <source>
        <dbReference type="ARBA" id="ARBA00022452"/>
    </source>
</evidence>
<dbReference type="PANTHER" id="PTHR32552">
    <property type="entry name" value="FERRICHROME IRON RECEPTOR-RELATED"/>
    <property type="match status" value="1"/>
</dbReference>
<dbReference type="Proteomes" id="UP001143304">
    <property type="component" value="Unassembled WGS sequence"/>
</dbReference>
<dbReference type="PANTHER" id="PTHR32552:SF81">
    <property type="entry name" value="TONB-DEPENDENT OUTER MEMBRANE RECEPTOR"/>
    <property type="match status" value="1"/>
</dbReference>
<feature type="domain" description="TonB-dependent receptor-like beta-barrel" evidence="14">
    <location>
        <begin position="291"/>
        <end position="780"/>
    </location>
</feature>
<evidence type="ECO:0000256" key="13">
    <source>
        <dbReference type="SAM" id="MobiDB-lite"/>
    </source>
</evidence>
<keyword evidence="17" id="KW-1185">Reference proteome</keyword>
<keyword evidence="16" id="KW-0675">Receptor</keyword>
<keyword evidence="7" id="KW-0406">Ion transport</keyword>